<sequence length="384" mass="42937">MENPEDSMFFNPFGALKSQMDFIGHQMLRLLQVIGQPPCDCANCETHLHNKPANLQLRRQSSCDHKSNASDRAHSEESTAAGPLKPSIGGVDLAGFQKGNRRSKYFTEEAKLKVAEYAVMHGASAAARKFGIAPSVAAYYQRKMKKNLTERRIHDDLRRQGSTEEGESGNESPLTPNGNGFTFAFRQRGRPKLIGDGLDAELVEHIVEVKHSKPTFNVTASFALAEAKRYIAQRRPELLEENGGSVNLKITWAMKLVNRVNDRYREKYGDVIHPIGQKFDIFEEKNTLNDQLLKLFSGNDPTMTPELLTQVMMQMQEGNIAALLDPSLFNESTSKTQDLSQSQQVPDSESPKLFNQSIDHEFDTEIKPDDYSKLFGSGVVSAEI</sequence>
<accession>A0A811KRM8</accession>
<dbReference type="EMBL" id="CAJFDH010000004">
    <property type="protein sequence ID" value="CAD5218128.1"/>
    <property type="molecule type" value="Genomic_DNA"/>
</dbReference>
<dbReference type="EMBL" id="CAJFCW020000004">
    <property type="protein sequence ID" value="CAG9109340.1"/>
    <property type="molecule type" value="Genomic_DNA"/>
</dbReference>
<organism evidence="2 3">
    <name type="scientific">Bursaphelenchus okinawaensis</name>
    <dbReference type="NCBI Taxonomy" id="465554"/>
    <lineage>
        <taxon>Eukaryota</taxon>
        <taxon>Metazoa</taxon>
        <taxon>Ecdysozoa</taxon>
        <taxon>Nematoda</taxon>
        <taxon>Chromadorea</taxon>
        <taxon>Rhabditida</taxon>
        <taxon>Tylenchina</taxon>
        <taxon>Tylenchomorpha</taxon>
        <taxon>Aphelenchoidea</taxon>
        <taxon>Aphelenchoididae</taxon>
        <taxon>Bursaphelenchus</taxon>
    </lineage>
</organism>
<feature type="compositionally biased region" description="Basic and acidic residues" evidence="1">
    <location>
        <begin position="150"/>
        <end position="162"/>
    </location>
</feature>
<feature type="compositionally biased region" description="Basic and acidic residues" evidence="1">
    <location>
        <begin position="61"/>
        <end position="77"/>
    </location>
</feature>
<comment type="caution">
    <text evidence="2">The sequence shown here is derived from an EMBL/GenBank/DDBJ whole genome shotgun (WGS) entry which is preliminary data.</text>
</comment>
<feature type="region of interest" description="Disordered" evidence="1">
    <location>
        <begin position="150"/>
        <end position="181"/>
    </location>
</feature>
<keyword evidence="3" id="KW-1185">Reference proteome</keyword>
<feature type="region of interest" description="Disordered" evidence="1">
    <location>
        <begin position="59"/>
        <end position="91"/>
    </location>
</feature>
<dbReference type="InterPro" id="IPR038839">
    <property type="entry name" value="Attf-4-like"/>
</dbReference>
<dbReference type="PANTHER" id="PTHR36522">
    <property type="entry name" value="AT HOOK-CONTAINING PROTEIN ATTF-4"/>
    <property type="match status" value="1"/>
</dbReference>
<gene>
    <name evidence="2" type="ORF">BOKJ2_LOCUS7338</name>
</gene>
<reference evidence="2" key="1">
    <citation type="submission" date="2020-09" db="EMBL/GenBank/DDBJ databases">
        <authorList>
            <person name="Kikuchi T."/>
        </authorList>
    </citation>
    <scope>NUCLEOTIDE SEQUENCE</scope>
    <source>
        <strain evidence="2">SH1</strain>
    </source>
</reference>
<dbReference type="Proteomes" id="UP000614601">
    <property type="component" value="Unassembled WGS sequence"/>
</dbReference>
<dbReference type="OrthoDB" id="5866640at2759"/>
<evidence type="ECO:0000313" key="2">
    <source>
        <dbReference type="EMBL" id="CAD5218128.1"/>
    </source>
</evidence>
<evidence type="ECO:0000313" key="3">
    <source>
        <dbReference type="Proteomes" id="UP000614601"/>
    </source>
</evidence>
<dbReference type="Proteomes" id="UP000783686">
    <property type="component" value="Unassembled WGS sequence"/>
</dbReference>
<dbReference type="PANTHER" id="PTHR36522:SF1">
    <property type="entry name" value="AT HOOK-CONTAINING PROTEIN ATTF-4"/>
    <property type="match status" value="1"/>
</dbReference>
<feature type="region of interest" description="Disordered" evidence="1">
    <location>
        <begin position="333"/>
        <end position="353"/>
    </location>
</feature>
<proteinExistence type="predicted"/>
<dbReference type="AlphaFoldDB" id="A0A811KRM8"/>
<name>A0A811KRM8_9BILA</name>
<evidence type="ECO:0000256" key="1">
    <source>
        <dbReference type="SAM" id="MobiDB-lite"/>
    </source>
</evidence>
<protein>
    <submittedName>
        <fullName evidence="2">Uncharacterized protein</fullName>
    </submittedName>
</protein>